<dbReference type="Gene3D" id="3.90.176.10">
    <property type="entry name" value="Toxin ADP-ribosyltransferase, Chain A, domain 1"/>
    <property type="match status" value="1"/>
</dbReference>
<comment type="caution">
    <text evidence="1">The sequence shown here is derived from an EMBL/GenBank/DDBJ whole genome shotgun (WGS) entry which is preliminary data.</text>
</comment>
<dbReference type="PROSITE" id="PS51996">
    <property type="entry name" value="TR_MART"/>
    <property type="match status" value="1"/>
</dbReference>
<gene>
    <name evidence="1" type="ORF">EDS130_LOCUS31781</name>
</gene>
<dbReference type="Proteomes" id="UP000663852">
    <property type="component" value="Unassembled WGS sequence"/>
</dbReference>
<organism evidence="1 2">
    <name type="scientific">Adineta ricciae</name>
    <name type="common">Rotifer</name>
    <dbReference type="NCBI Taxonomy" id="249248"/>
    <lineage>
        <taxon>Eukaryota</taxon>
        <taxon>Metazoa</taxon>
        <taxon>Spiralia</taxon>
        <taxon>Gnathifera</taxon>
        <taxon>Rotifera</taxon>
        <taxon>Eurotatoria</taxon>
        <taxon>Bdelloidea</taxon>
        <taxon>Adinetida</taxon>
        <taxon>Adinetidae</taxon>
        <taxon>Adineta</taxon>
    </lineage>
</organism>
<dbReference type="Gene3D" id="1.25.40.10">
    <property type="entry name" value="Tetratricopeptide repeat domain"/>
    <property type="match status" value="1"/>
</dbReference>
<dbReference type="EMBL" id="CAJNOJ010000237">
    <property type="protein sequence ID" value="CAF1323331.1"/>
    <property type="molecule type" value="Genomic_DNA"/>
</dbReference>
<name>A0A815FH01_ADIRI</name>
<accession>A0A815FH01</accession>
<dbReference type="SUPFAM" id="SSF48452">
    <property type="entry name" value="TPR-like"/>
    <property type="match status" value="1"/>
</dbReference>
<sequence>MNVRILGTVQQCGNRVYSFVDRCSSKFFYFHHIDEFANSAEDVKLICLRSAHHDNTSIDQLQPIGIDTYEFDDVDECVQYIVSLDPEDTFVFIWLGFGWNHLIPILHQFEQIHCIYLHEPTHHKFMSKVHGVFTHPDELLQQLVRDIRVSQESQSTHLNVFYNQETTTIHNPQGNPIQAIWSEVLLQGLMRMPTPSTNVYGEMIKEARYFYRNNSVQLAQIDDFEKNYRREDAIRWYSRDSFVYRLVNKALRTQNLVILFKFRFIIRDIYEHLKKLYHKQYLTRQSNNEEASTIKLYRAMKVSSGESYRLRSCKAGGILSINSFVSTSLDPVVAMAYLGDDLERDIMLEIIIDKRLLNSSIHPFACIRSLSKISDEEEVLLSMGTTLRIESVSTSNRQYRNSCIQARLSYDMDRELKELREFILEEQLLCGMSESFYIFQLCTILFPANDLERVKQVQVLCAQRNHRNVGNICQSIFEMRNLLTDLNYSDSVIPDLLRATSDLVTSLSTSMDEIDPSGTTKRMMSPLLQCFTNFPRCLKSNDGWGQLDQQLSTLIVYVKDICESFSIPLSHPMFSNIQVLKSGIEINRGNHEKALQCFLTAQPSSTGALLKNVGTENQWILTSIIKSATALGRNDYSENILEDLHDSAKPQAHVLKISADYHMDKKDWPMAIMYYRQIIEDCNLPVNSILIVEAYCSIGRAFFQLRDLESASLNFNRAHRLLLQHHSPTHTLLGEIESFIQWTEMLRNLK</sequence>
<reference evidence="1" key="1">
    <citation type="submission" date="2021-02" db="EMBL/GenBank/DDBJ databases">
        <authorList>
            <person name="Nowell W R."/>
        </authorList>
    </citation>
    <scope>NUCLEOTIDE SEQUENCE</scope>
</reference>
<dbReference type="SUPFAM" id="SSF56399">
    <property type="entry name" value="ADP-ribosylation"/>
    <property type="match status" value="1"/>
</dbReference>
<dbReference type="AlphaFoldDB" id="A0A815FH01"/>
<evidence type="ECO:0000313" key="1">
    <source>
        <dbReference type="EMBL" id="CAF1323331.1"/>
    </source>
</evidence>
<dbReference type="InterPro" id="IPR011990">
    <property type="entry name" value="TPR-like_helical_dom_sf"/>
</dbReference>
<evidence type="ECO:0000313" key="2">
    <source>
        <dbReference type="Proteomes" id="UP000663852"/>
    </source>
</evidence>
<protein>
    <submittedName>
        <fullName evidence="1">Uncharacterized protein</fullName>
    </submittedName>
</protein>
<dbReference type="OrthoDB" id="10069441at2759"/>
<proteinExistence type="predicted"/>